<evidence type="ECO:0000313" key="2">
    <source>
        <dbReference type="Proteomes" id="UP001212821"/>
    </source>
</evidence>
<name>A0ABY7Q9W3_9ACTN</name>
<organism evidence="1 2">
    <name type="scientific">Kitasatospora cathayae</name>
    <dbReference type="NCBI Taxonomy" id="3004092"/>
    <lineage>
        <taxon>Bacteria</taxon>
        <taxon>Bacillati</taxon>
        <taxon>Actinomycetota</taxon>
        <taxon>Actinomycetes</taxon>
        <taxon>Kitasatosporales</taxon>
        <taxon>Streptomycetaceae</taxon>
        <taxon>Kitasatospora</taxon>
    </lineage>
</organism>
<keyword evidence="2" id="KW-1185">Reference proteome</keyword>
<accession>A0ABY7Q9W3</accession>
<protein>
    <submittedName>
        <fullName evidence="1">Uncharacterized protein</fullName>
    </submittedName>
</protein>
<dbReference type="EMBL" id="CP115450">
    <property type="protein sequence ID" value="WBP89480.1"/>
    <property type="molecule type" value="Genomic_DNA"/>
</dbReference>
<evidence type="ECO:0000313" key="1">
    <source>
        <dbReference type="EMBL" id="WBP89480.1"/>
    </source>
</evidence>
<proteinExistence type="predicted"/>
<dbReference type="RefSeq" id="WP_270147808.1">
    <property type="nucleotide sequence ID" value="NZ_CP115450.1"/>
</dbReference>
<dbReference type="Proteomes" id="UP001212821">
    <property type="component" value="Chromosome"/>
</dbReference>
<sequence length="124" mass="13696">MSDYSQYEPLVALAAAHDTEVEVDSYLWASLYEYAEGGEVPAPRSIVEITELRAVSPEGWASVDVALVARLGDGRWATCVAWADTTGFGCRYQVDWRINPTREQAVAFGLDEESRRALRLSLPG</sequence>
<reference evidence="2" key="1">
    <citation type="submission" date="2022-12" db="EMBL/GenBank/DDBJ databases">
        <authorList>
            <person name="Mo P."/>
        </authorList>
    </citation>
    <scope>NUCLEOTIDE SEQUENCE [LARGE SCALE GENOMIC DNA]</scope>
    <source>
        <strain evidence="2">HUAS 3-15</strain>
    </source>
</reference>
<gene>
    <name evidence="1" type="ORF">O1G21_29015</name>
</gene>